<protein>
    <recommendedName>
        <fullName evidence="3">DUF7827 domain-containing protein</fullName>
    </recommendedName>
</protein>
<proteinExistence type="predicted"/>
<keyword evidence="2" id="KW-0472">Membrane</keyword>
<dbReference type="NCBIfam" id="NF045517">
    <property type="entry name" value="halo_surf_dom"/>
    <property type="match status" value="1"/>
</dbReference>
<sequence length="483" mass="49356">MRRLATLLAALLVGSAIAATPVTAVAETTTAPTGTTAPSVPFDYEGDNLTLSAGYGQQVTGQLDRPAGTEVSVALRSEESDQPFLRRDSATVQNDGSFAVQFDLSVVEPDSDAVAILYADGERIANQSVHIESCGDACTKQSQNASDGSASSTDVSGDGNGVRLADTLVSVRNGETAAFDVQFGDADTATLSLSTEGPDGEPTWEVVATVRDTDDDGTATVQFDTAAAGSDAPTLTADDELTITDESTLSDDTLDPAEYALAVDDGSEIDEPESIGTVAVMTDIQNDDSDERAASAETGDANASDGVQLNSSIVSVRNGETAAFDVQFGDADAATVSLSTEGTDGEPTWEVVATVRDTDDDGTATVQFDTAAAGSDAPTLTADDELTITRESSLSDDALDPASYDLAVDDGTEIDDPESIGTVAVTAGTQDGGASERDETDAGDTDDEEPATESQDNVKSAGIVGGGILALLAVLGVGLRLRD</sequence>
<dbReference type="AlphaFoldDB" id="A0A847UEB6"/>
<feature type="region of interest" description="Disordered" evidence="1">
    <location>
        <begin position="408"/>
        <end position="460"/>
    </location>
</feature>
<feature type="compositionally biased region" description="Polar residues" evidence="1">
    <location>
        <begin position="139"/>
        <end position="155"/>
    </location>
</feature>
<evidence type="ECO:0000256" key="1">
    <source>
        <dbReference type="SAM" id="MobiDB-lite"/>
    </source>
</evidence>
<feature type="compositionally biased region" description="Acidic residues" evidence="1">
    <location>
        <begin position="408"/>
        <end position="418"/>
    </location>
</feature>
<feature type="compositionally biased region" description="Acidic residues" evidence="1">
    <location>
        <begin position="438"/>
        <end position="451"/>
    </location>
</feature>
<evidence type="ECO:0000313" key="5">
    <source>
        <dbReference type="Proteomes" id="UP000608662"/>
    </source>
</evidence>
<comment type="caution">
    <text evidence="4">The sequence shown here is derived from an EMBL/GenBank/DDBJ whole genome shotgun (WGS) entry which is preliminary data.</text>
</comment>
<evidence type="ECO:0000259" key="3">
    <source>
        <dbReference type="Pfam" id="PF25162"/>
    </source>
</evidence>
<feature type="transmembrane region" description="Helical" evidence="2">
    <location>
        <begin position="461"/>
        <end position="481"/>
    </location>
</feature>
<keyword evidence="2" id="KW-0812">Transmembrane</keyword>
<organism evidence="4 5">
    <name type="scientific">Halomicrobium mukohataei</name>
    <dbReference type="NCBI Taxonomy" id="57705"/>
    <lineage>
        <taxon>Archaea</taxon>
        <taxon>Methanobacteriati</taxon>
        <taxon>Methanobacteriota</taxon>
        <taxon>Stenosarchaea group</taxon>
        <taxon>Halobacteria</taxon>
        <taxon>Halobacteriales</taxon>
        <taxon>Haloarculaceae</taxon>
        <taxon>Halomicrobium</taxon>
    </lineage>
</organism>
<dbReference type="RefSeq" id="WP_170095216.1">
    <property type="nucleotide sequence ID" value="NZ_WOYG01000001.1"/>
</dbReference>
<dbReference type="InterPro" id="IPR057149">
    <property type="entry name" value="DUF7827"/>
</dbReference>
<feature type="region of interest" description="Disordered" evidence="1">
    <location>
        <begin position="139"/>
        <end position="161"/>
    </location>
</feature>
<dbReference type="PROSITE" id="PS50194">
    <property type="entry name" value="FILAMIN_REPEAT"/>
    <property type="match status" value="1"/>
</dbReference>
<keyword evidence="2" id="KW-1133">Transmembrane helix</keyword>
<name>A0A847UEB6_9EURY</name>
<evidence type="ECO:0000313" key="4">
    <source>
        <dbReference type="EMBL" id="NLV11559.1"/>
    </source>
</evidence>
<dbReference type="Pfam" id="PF25162">
    <property type="entry name" value="DUF7827"/>
    <property type="match status" value="2"/>
</dbReference>
<dbReference type="Proteomes" id="UP000608662">
    <property type="component" value="Unassembled WGS sequence"/>
</dbReference>
<dbReference type="OrthoDB" id="293592at2157"/>
<accession>A0A847UEB6</accession>
<reference evidence="4" key="1">
    <citation type="submission" date="2019-12" db="EMBL/GenBank/DDBJ databases">
        <title>Whole-genome sequence of Halomicrobium mukohataei pws1.</title>
        <authorList>
            <person name="Verma D.K."/>
            <person name="Gopal K."/>
            <person name="Prasad E.S."/>
        </authorList>
    </citation>
    <scope>NUCLEOTIDE SEQUENCE</scope>
    <source>
        <strain evidence="4">Pws1</strain>
    </source>
</reference>
<feature type="domain" description="DUF7827" evidence="3">
    <location>
        <begin position="303"/>
        <end position="411"/>
    </location>
</feature>
<evidence type="ECO:0000256" key="2">
    <source>
        <dbReference type="SAM" id="Phobius"/>
    </source>
</evidence>
<dbReference type="InterPro" id="IPR017868">
    <property type="entry name" value="Filamin/ABP280_repeat-like"/>
</dbReference>
<feature type="domain" description="DUF7827" evidence="3">
    <location>
        <begin position="160"/>
        <end position="266"/>
    </location>
</feature>
<gene>
    <name evidence="4" type="ORF">GOC74_16650</name>
</gene>
<dbReference type="EMBL" id="WOYG01000001">
    <property type="protein sequence ID" value="NLV11559.1"/>
    <property type="molecule type" value="Genomic_DNA"/>
</dbReference>